<feature type="transmembrane region" description="Helical" evidence="2">
    <location>
        <begin position="237"/>
        <end position="266"/>
    </location>
</feature>
<feature type="compositionally biased region" description="Basic and acidic residues" evidence="1">
    <location>
        <begin position="709"/>
        <end position="720"/>
    </location>
</feature>
<feature type="compositionally biased region" description="Low complexity" evidence="1">
    <location>
        <begin position="453"/>
        <end position="470"/>
    </location>
</feature>
<evidence type="ECO:0000256" key="2">
    <source>
        <dbReference type="SAM" id="Phobius"/>
    </source>
</evidence>
<feature type="compositionally biased region" description="Gly residues" evidence="1">
    <location>
        <begin position="442"/>
        <end position="452"/>
    </location>
</feature>
<evidence type="ECO:0000313" key="4">
    <source>
        <dbReference type="Proteomes" id="UP000204221"/>
    </source>
</evidence>
<name>A0A221W7L2_9PSEU</name>
<dbReference type="EMBL" id="CP022521">
    <property type="protein sequence ID" value="ASO21616.1"/>
    <property type="molecule type" value="Genomic_DNA"/>
</dbReference>
<organism evidence="3 4">
    <name type="scientific">Actinoalloteichus hoggarensis</name>
    <dbReference type="NCBI Taxonomy" id="1470176"/>
    <lineage>
        <taxon>Bacteria</taxon>
        <taxon>Bacillati</taxon>
        <taxon>Actinomycetota</taxon>
        <taxon>Actinomycetes</taxon>
        <taxon>Pseudonocardiales</taxon>
        <taxon>Pseudonocardiaceae</taxon>
        <taxon>Actinoalloteichus</taxon>
    </lineage>
</organism>
<evidence type="ECO:0000256" key="1">
    <source>
        <dbReference type="SAM" id="MobiDB-lite"/>
    </source>
</evidence>
<feature type="region of interest" description="Disordered" evidence="1">
    <location>
        <begin position="60"/>
        <end position="149"/>
    </location>
</feature>
<keyword evidence="2" id="KW-0812">Transmembrane</keyword>
<feature type="transmembrane region" description="Helical" evidence="2">
    <location>
        <begin position="204"/>
        <end position="225"/>
    </location>
</feature>
<protein>
    <submittedName>
        <fullName evidence="3">Uncharacterized protein</fullName>
    </submittedName>
</protein>
<accession>A0A221W7L2</accession>
<feature type="compositionally biased region" description="Low complexity" evidence="1">
    <location>
        <begin position="513"/>
        <end position="524"/>
    </location>
</feature>
<feature type="compositionally biased region" description="Low complexity" evidence="1">
    <location>
        <begin position="563"/>
        <end position="573"/>
    </location>
</feature>
<dbReference type="AlphaFoldDB" id="A0A221W7L2"/>
<feature type="region of interest" description="Disordered" evidence="1">
    <location>
        <begin position="1"/>
        <end position="35"/>
    </location>
</feature>
<feature type="compositionally biased region" description="Low complexity" evidence="1">
    <location>
        <begin position="690"/>
        <end position="699"/>
    </location>
</feature>
<gene>
    <name evidence="3" type="ORF">AHOG_19990</name>
</gene>
<feature type="compositionally biased region" description="Pro residues" evidence="1">
    <location>
        <begin position="64"/>
        <end position="73"/>
    </location>
</feature>
<feature type="transmembrane region" description="Helical" evidence="2">
    <location>
        <begin position="319"/>
        <end position="339"/>
    </location>
</feature>
<sequence>MASSGSEPVSRRRAEPAPAADPRSSSVQPPVPPRRLLGRLVVVVALMLAGMGVGGLPAAAQLPSPDPPPPPSCELPDFDPVLCLPDPGDPGAELPEECQVQPPAALPPECVAPPAPPEPSPEPAPEPEPETPPQDPGQSEVPEEESSCGLTDIGACIDEAVDDFFRSVVVDALNPLLDLLGRTLLTTPTPDSLPRVGELWESSWQILLASYGVLVLIAGILIMSYESLQTRYTIKELVPRIAVGFLAGALSLFVATQAITVANALSAAVMDGGVEATSAAENLEDLILGSLAGGFFIIILGLVLAGLLLALLVTYVVRVAMTIILVVGAPIALMFHALPHTEGIAKWWWKAFGGCLAIQVVQSLTLITAMRVFLGPGGFTLFGPDGSSLVNLVVALALMYILFKIPFWVMSSVSGGGRSMIGSLAKGWLAYKTFGLLGGGGRGRGSGSGKTGGTSPPAGGTTPVQTGGRASPPPAGGRSWSTRTAANGQYVLPLPGVRKTRRPSTGTSGHGTPSPSNAAASSAAGQQLPLPLGKDWPENRPVLGRDGQYRLPLDVERRPAPQPGHHPAAPSPHGHGRRGGKQLELPLDPYQGNHPDRTGQYRLPLEGVHRTSRSAASPPPRSASPPPRPPSRSRVRQPQLPFDPYQGTRADRTGQYRLPLDGIHRTTPSPPPSPGAAAPASTPPPRRGRQLPLPLGLPRTPRPPAPPSRRTDPKGGEKSS</sequence>
<feature type="region of interest" description="Disordered" evidence="1">
    <location>
        <begin position="442"/>
        <end position="720"/>
    </location>
</feature>
<reference evidence="3 4" key="1">
    <citation type="submission" date="2017-07" db="EMBL/GenBank/DDBJ databases">
        <title>Complete genome sequence of Actinoalloteichus hoggarensis DSM 45943, type strain of Actinoalloteichus hoggarensis.</title>
        <authorList>
            <person name="Ruckert C."/>
            <person name="Nouioui I."/>
            <person name="Willmese J."/>
            <person name="van Wezel G."/>
            <person name="Klenk H.-P."/>
            <person name="Kalinowski J."/>
            <person name="Zotchev S.B."/>
        </authorList>
    </citation>
    <scope>NUCLEOTIDE SEQUENCE [LARGE SCALE GENOMIC DNA]</scope>
    <source>
        <strain evidence="3 4">DSM 45943</strain>
    </source>
</reference>
<feature type="compositionally biased region" description="Low complexity" evidence="1">
    <location>
        <begin position="16"/>
        <end position="27"/>
    </location>
</feature>
<keyword evidence="4" id="KW-1185">Reference proteome</keyword>
<dbReference type="PANTHER" id="PTHR24216">
    <property type="entry name" value="PAXILLIN-RELATED"/>
    <property type="match status" value="1"/>
</dbReference>
<dbReference type="Pfam" id="PF19590">
    <property type="entry name" value="TrbL_3"/>
    <property type="match status" value="1"/>
</dbReference>
<proteinExistence type="predicted"/>
<dbReference type="Proteomes" id="UP000204221">
    <property type="component" value="Chromosome"/>
</dbReference>
<feature type="transmembrane region" description="Helical" evidence="2">
    <location>
        <begin position="36"/>
        <end position="60"/>
    </location>
</feature>
<feature type="transmembrane region" description="Helical" evidence="2">
    <location>
        <begin position="351"/>
        <end position="374"/>
    </location>
</feature>
<keyword evidence="2" id="KW-0472">Membrane</keyword>
<dbReference type="InterPro" id="IPR045782">
    <property type="entry name" value="TrbL_3"/>
</dbReference>
<feature type="transmembrane region" description="Helical" evidence="2">
    <location>
        <begin position="386"/>
        <end position="409"/>
    </location>
</feature>
<evidence type="ECO:0000313" key="3">
    <source>
        <dbReference type="EMBL" id="ASO21616.1"/>
    </source>
</evidence>
<feature type="transmembrane region" description="Helical" evidence="2">
    <location>
        <begin position="286"/>
        <end position="312"/>
    </location>
</feature>
<dbReference type="PANTHER" id="PTHR24216:SF65">
    <property type="entry name" value="PAXILLIN-LIKE PROTEIN 1"/>
    <property type="match status" value="1"/>
</dbReference>
<feature type="compositionally biased region" description="Pro residues" evidence="1">
    <location>
        <begin position="104"/>
        <end position="135"/>
    </location>
</feature>
<dbReference type="KEGG" id="ahg:AHOG_19990"/>
<keyword evidence="2" id="KW-1133">Transmembrane helix</keyword>
<feature type="compositionally biased region" description="Pro residues" evidence="1">
    <location>
        <begin position="617"/>
        <end position="630"/>
    </location>
</feature>